<evidence type="ECO:0000313" key="2">
    <source>
        <dbReference type="Proteomes" id="UP000765509"/>
    </source>
</evidence>
<dbReference type="Proteomes" id="UP000765509">
    <property type="component" value="Unassembled WGS sequence"/>
</dbReference>
<reference evidence="1" key="1">
    <citation type="submission" date="2021-03" db="EMBL/GenBank/DDBJ databases">
        <title>Draft genome sequence of rust myrtle Austropuccinia psidii MF-1, a brazilian biotype.</title>
        <authorList>
            <person name="Quecine M.C."/>
            <person name="Pachon D.M.R."/>
            <person name="Bonatelli M.L."/>
            <person name="Correr F.H."/>
            <person name="Franceschini L.M."/>
            <person name="Leite T.F."/>
            <person name="Margarido G.R.A."/>
            <person name="Almeida C.A."/>
            <person name="Ferrarezi J.A."/>
            <person name="Labate C.A."/>
        </authorList>
    </citation>
    <scope>NUCLEOTIDE SEQUENCE</scope>
    <source>
        <strain evidence="1">MF-1</strain>
    </source>
</reference>
<evidence type="ECO:0008006" key="3">
    <source>
        <dbReference type="Google" id="ProtNLM"/>
    </source>
</evidence>
<accession>A0A9Q3PAW3</accession>
<proteinExistence type="predicted"/>
<evidence type="ECO:0000313" key="1">
    <source>
        <dbReference type="EMBL" id="MBW0554794.1"/>
    </source>
</evidence>
<dbReference type="EMBL" id="AVOT02061599">
    <property type="protein sequence ID" value="MBW0554794.1"/>
    <property type="molecule type" value="Genomic_DNA"/>
</dbReference>
<sequence length="303" mass="35084">MNDKPLDVKDILTIPILDGTNYGHWQMHMKINLRSRYLLEVCKKLVPSDASTSALNKWTRASFEAIKLITTRITERVFREVINCETIENSRELWSKITEQYESERAVNRGRVWMDWQQCFYDGNLQCYIDTCQKLMMELDAVSIIVPNELLSYSLLEKLGGNRHLSKFVESLIFNEDIIEKPQSILSRLQDFCGHNQHSSHGKETMSNSLMTTLDEPHKIIYYFSNGKHNNKCTTHRKAECWAETPHLRPNRKDNKCKNNPAAQLSMAQALMTLSTTQQPSSNQIFINCGATHHMFNSAKFFT</sequence>
<dbReference type="Pfam" id="PF14223">
    <property type="entry name" value="Retrotran_gag_2"/>
    <property type="match status" value="1"/>
</dbReference>
<gene>
    <name evidence="1" type="ORF">O181_094509</name>
</gene>
<dbReference type="AlphaFoldDB" id="A0A9Q3PAW3"/>
<protein>
    <recommendedName>
        <fullName evidence="3">DUF4219 domain-containing protein</fullName>
    </recommendedName>
</protein>
<name>A0A9Q3PAW3_9BASI</name>
<keyword evidence="2" id="KW-1185">Reference proteome</keyword>
<organism evidence="1 2">
    <name type="scientific">Austropuccinia psidii MF-1</name>
    <dbReference type="NCBI Taxonomy" id="1389203"/>
    <lineage>
        <taxon>Eukaryota</taxon>
        <taxon>Fungi</taxon>
        <taxon>Dikarya</taxon>
        <taxon>Basidiomycota</taxon>
        <taxon>Pucciniomycotina</taxon>
        <taxon>Pucciniomycetes</taxon>
        <taxon>Pucciniales</taxon>
        <taxon>Sphaerophragmiaceae</taxon>
        <taxon>Austropuccinia</taxon>
    </lineage>
</organism>
<comment type="caution">
    <text evidence="1">The sequence shown here is derived from an EMBL/GenBank/DDBJ whole genome shotgun (WGS) entry which is preliminary data.</text>
</comment>